<dbReference type="KEGG" id="adl:AURDEDRAFT_187517"/>
<name>J0DBS0_AURST</name>
<evidence type="ECO:0000313" key="3">
    <source>
        <dbReference type="Proteomes" id="UP000006514"/>
    </source>
</evidence>
<proteinExistence type="predicted"/>
<dbReference type="AlphaFoldDB" id="J0DBS0"/>
<keyword evidence="3" id="KW-1185">Reference proteome</keyword>
<dbReference type="SUPFAM" id="SSF50370">
    <property type="entry name" value="Ricin B-like lectins"/>
    <property type="match status" value="2"/>
</dbReference>
<sequence length="265" mass="27616">MRSVAFLGLCAASVTRAAVTSGLYRISSNFFPQYVITQSGTNIAAYGAYGYPEQVWSLIVSSANATASIQNLQTADFIAVADGSIVPRAYPFRWRITPGSTSAAQIASGSRAVAVPQGEGQLVLVAPDGGKTQSWTFVATVPLPHAYKVWNEELGLYLDHVGDAVIGTPASSASTQIWHISGTFAGGGLPTLQNAATDAFLTVDGTQAAVGADAFTWSHAFVGGQMTLHTDDSTLTISADGKVILSPDLGTQQNQTWVFIPVSGA</sequence>
<feature type="chain" id="PRO_5003732777" description="Ricin B lectin domain-containing protein" evidence="1">
    <location>
        <begin position="18"/>
        <end position="265"/>
    </location>
</feature>
<feature type="signal peptide" evidence="1">
    <location>
        <begin position="1"/>
        <end position="17"/>
    </location>
</feature>
<keyword evidence="1" id="KW-0732">Signal</keyword>
<accession>J0DBS0</accession>
<reference evidence="3" key="1">
    <citation type="journal article" date="2012" name="Science">
        <title>The Paleozoic origin of enzymatic lignin decomposition reconstructed from 31 fungal genomes.</title>
        <authorList>
            <person name="Floudas D."/>
            <person name="Binder M."/>
            <person name="Riley R."/>
            <person name="Barry K."/>
            <person name="Blanchette R.A."/>
            <person name="Henrissat B."/>
            <person name="Martinez A.T."/>
            <person name="Otillar R."/>
            <person name="Spatafora J.W."/>
            <person name="Yadav J.S."/>
            <person name="Aerts A."/>
            <person name="Benoit I."/>
            <person name="Boyd A."/>
            <person name="Carlson A."/>
            <person name="Copeland A."/>
            <person name="Coutinho P.M."/>
            <person name="de Vries R.P."/>
            <person name="Ferreira P."/>
            <person name="Findley K."/>
            <person name="Foster B."/>
            <person name="Gaskell J."/>
            <person name="Glotzer D."/>
            <person name="Gorecki P."/>
            <person name="Heitman J."/>
            <person name="Hesse C."/>
            <person name="Hori C."/>
            <person name="Igarashi K."/>
            <person name="Jurgens J.A."/>
            <person name="Kallen N."/>
            <person name="Kersten P."/>
            <person name="Kohler A."/>
            <person name="Kuees U."/>
            <person name="Kumar T.K.A."/>
            <person name="Kuo A."/>
            <person name="LaButti K."/>
            <person name="Larrondo L.F."/>
            <person name="Lindquist E."/>
            <person name="Ling A."/>
            <person name="Lombard V."/>
            <person name="Lucas S."/>
            <person name="Lundell T."/>
            <person name="Martin R."/>
            <person name="McLaughlin D.J."/>
            <person name="Morgenstern I."/>
            <person name="Morin E."/>
            <person name="Murat C."/>
            <person name="Nagy L.G."/>
            <person name="Nolan M."/>
            <person name="Ohm R.A."/>
            <person name="Patyshakuliyeva A."/>
            <person name="Rokas A."/>
            <person name="Ruiz-Duenas F.J."/>
            <person name="Sabat G."/>
            <person name="Salamov A."/>
            <person name="Samejima M."/>
            <person name="Schmutz J."/>
            <person name="Slot J.C."/>
            <person name="St John F."/>
            <person name="Stenlid J."/>
            <person name="Sun H."/>
            <person name="Sun S."/>
            <person name="Syed K."/>
            <person name="Tsang A."/>
            <person name="Wiebenga A."/>
            <person name="Young D."/>
            <person name="Pisabarro A."/>
            <person name="Eastwood D.C."/>
            <person name="Martin F."/>
            <person name="Cullen D."/>
            <person name="Grigoriev I.V."/>
            <person name="Hibbett D.S."/>
        </authorList>
    </citation>
    <scope>NUCLEOTIDE SEQUENCE [LARGE SCALE GENOMIC DNA]</scope>
    <source>
        <strain evidence="3">TFB10046</strain>
    </source>
</reference>
<dbReference type="Gene3D" id="2.80.10.50">
    <property type="match status" value="2"/>
</dbReference>
<evidence type="ECO:0008006" key="4">
    <source>
        <dbReference type="Google" id="ProtNLM"/>
    </source>
</evidence>
<evidence type="ECO:0000313" key="2">
    <source>
        <dbReference type="EMBL" id="EJD39038.1"/>
    </source>
</evidence>
<evidence type="ECO:0000256" key="1">
    <source>
        <dbReference type="SAM" id="SignalP"/>
    </source>
</evidence>
<dbReference type="Proteomes" id="UP000006514">
    <property type="component" value="Unassembled WGS sequence"/>
</dbReference>
<protein>
    <recommendedName>
        <fullName evidence="4">Ricin B lectin domain-containing protein</fullName>
    </recommendedName>
</protein>
<gene>
    <name evidence="2" type="ORF">AURDEDRAFT_187517</name>
</gene>
<organism evidence="2 3">
    <name type="scientific">Auricularia subglabra (strain TFB-10046 / SS5)</name>
    <name type="common">White-rot fungus</name>
    <name type="synonym">Auricularia delicata (strain TFB10046)</name>
    <dbReference type="NCBI Taxonomy" id="717982"/>
    <lineage>
        <taxon>Eukaryota</taxon>
        <taxon>Fungi</taxon>
        <taxon>Dikarya</taxon>
        <taxon>Basidiomycota</taxon>
        <taxon>Agaricomycotina</taxon>
        <taxon>Agaricomycetes</taxon>
        <taxon>Auriculariales</taxon>
        <taxon>Auriculariaceae</taxon>
        <taxon>Auricularia</taxon>
    </lineage>
</organism>
<dbReference type="EMBL" id="JH687817">
    <property type="protein sequence ID" value="EJD39038.1"/>
    <property type="molecule type" value="Genomic_DNA"/>
</dbReference>
<dbReference type="InParanoid" id="J0DBS0"/>
<dbReference type="InterPro" id="IPR035992">
    <property type="entry name" value="Ricin_B-like_lectins"/>
</dbReference>